<protein>
    <submittedName>
        <fullName evidence="3">Alpha-glucosidase</fullName>
    </submittedName>
</protein>
<dbReference type="KEGG" id="shaw:CEB94_40580"/>
<keyword evidence="4" id="KW-1185">Reference proteome</keyword>
<feature type="signal peptide" evidence="1">
    <location>
        <begin position="1"/>
        <end position="27"/>
    </location>
</feature>
<dbReference type="Gene3D" id="2.80.10.50">
    <property type="match status" value="2"/>
</dbReference>
<dbReference type="CDD" id="cd00161">
    <property type="entry name" value="beta-trefoil_Ricin-like"/>
    <property type="match status" value="1"/>
</dbReference>
<dbReference type="Proteomes" id="UP000495940">
    <property type="component" value="Chromosome"/>
</dbReference>
<dbReference type="RefSeq" id="WP_175436779.1">
    <property type="nucleotide sequence ID" value="NZ_CP021978.1"/>
</dbReference>
<gene>
    <name evidence="3" type="ORF">CEB94_40580</name>
</gene>
<dbReference type="EMBL" id="CP021978">
    <property type="protein sequence ID" value="QCD60319.1"/>
    <property type="molecule type" value="Genomic_DNA"/>
</dbReference>
<organism evidence="3 4">
    <name type="scientific">Streptomyces hawaiiensis</name>
    <dbReference type="NCBI Taxonomy" id="67305"/>
    <lineage>
        <taxon>Bacteria</taxon>
        <taxon>Bacillati</taxon>
        <taxon>Actinomycetota</taxon>
        <taxon>Actinomycetes</taxon>
        <taxon>Kitasatosporales</taxon>
        <taxon>Streptomycetaceae</taxon>
        <taxon>Streptomyces</taxon>
    </lineage>
</organism>
<proteinExistence type="predicted"/>
<feature type="domain" description="Ricin B lectin" evidence="2">
    <location>
        <begin position="45"/>
        <end position="117"/>
    </location>
</feature>
<keyword evidence="1" id="KW-0732">Signal</keyword>
<evidence type="ECO:0000313" key="3">
    <source>
        <dbReference type="EMBL" id="QCD60319.1"/>
    </source>
</evidence>
<feature type="domain" description="Ricin B lectin" evidence="2">
    <location>
        <begin position="126"/>
        <end position="181"/>
    </location>
</feature>
<name>A0A6G5RR43_9ACTN</name>
<evidence type="ECO:0000313" key="4">
    <source>
        <dbReference type="Proteomes" id="UP000495940"/>
    </source>
</evidence>
<dbReference type="InterPro" id="IPR000772">
    <property type="entry name" value="Ricin_B_lectin"/>
</dbReference>
<dbReference type="InterPro" id="IPR035992">
    <property type="entry name" value="Ricin_B-like_lectins"/>
</dbReference>
<dbReference type="PROSITE" id="PS50231">
    <property type="entry name" value="RICIN_B_LECTIN"/>
    <property type="match status" value="1"/>
</dbReference>
<accession>A0A6G5RR43</accession>
<dbReference type="AlphaFoldDB" id="A0A6G5RR43"/>
<evidence type="ECO:0000259" key="2">
    <source>
        <dbReference type="Pfam" id="PF14200"/>
    </source>
</evidence>
<reference evidence="3 4" key="1">
    <citation type="submission" date="2017-06" db="EMBL/GenBank/DDBJ databases">
        <title>Complete Genome Sequence of Streptomyces hawaiiensis NRRL 15010 and insights into acyldepsipeptides biosynthesis.</title>
        <authorList>
            <person name="Mariita R.M."/>
            <person name="Sello J.K."/>
        </authorList>
    </citation>
    <scope>NUCLEOTIDE SEQUENCE [LARGE SCALE GENOMIC DNA]</scope>
    <source>
        <strain evidence="3 4">ATCC 12236</strain>
    </source>
</reference>
<dbReference type="Pfam" id="PF14200">
    <property type="entry name" value="RicinB_lectin_2"/>
    <property type="match status" value="2"/>
</dbReference>
<evidence type="ECO:0000256" key="1">
    <source>
        <dbReference type="SAM" id="SignalP"/>
    </source>
</evidence>
<sequence>MRATRTAAAVSAILAGALLAAASPAIALTPAPHSGEPAPKRALATIKIKNYKSGKYLAAVSSANGAKVVQKSSSDSYLQRWETILTEGGTTYSWENWQSKLNLGIDRASTSAGAAAITATPSGDLNQDWDRVWEDYGPDGHAIKNRKSGMCLGVSGASTADGAQVAQFPCDGSANQGWIIVP</sequence>
<feature type="chain" id="PRO_5026271525" evidence="1">
    <location>
        <begin position="28"/>
        <end position="182"/>
    </location>
</feature>
<dbReference type="SUPFAM" id="SSF50370">
    <property type="entry name" value="Ricin B-like lectins"/>
    <property type="match status" value="1"/>
</dbReference>